<dbReference type="Pfam" id="PF00069">
    <property type="entry name" value="Pkinase"/>
    <property type="match status" value="1"/>
</dbReference>
<feature type="domain" description="Protein kinase" evidence="5">
    <location>
        <begin position="1"/>
        <end position="226"/>
    </location>
</feature>
<evidence type="ECO:0000256" key="3">
    <source>
        <dbReference type="ARBA" id="ARBA00022741"/>
    </source>
</evidence>
<name>A0A851SMC3_CERFA</name>
<keyword evidence="4" id="KW-0067">ATP-binding</keyword>
<keyword evidence="7" id="KW-1185">Reference proteome</keyword>
<comment type="caution">
    <text evidence="6">The sequence shown here is derived from an EMBL/GenBank/DDBJ whole genome shotgun (WGS) entry which is preliminary data.</text>
</comment>
<dbReference type="PROSITE" id="PS00108">
    <property type="entry name" value="PROTEIN_KINASE_ST"/>
    <property type="match status" value="1"/>
</dbReference>
<dbReference type="Proteomes" id="UP000611277">
    <property type="component" value="Unassembled WGS sequence"/>
</dbReference>
<comment type="similarity">
    <text evidence="1">Belongs to the protein kinase superfamily. STE Ser/Thr protein kinase family. STE20 subfamily.</text>
</comment>
<dbReference type="InterPro" id="IPR000719">
    <property type="entry name" value="Prot_kinase_dom"/>
</dbReference>
<proteinExistence type="inferred from homology"/>
<evidence type="ECO:0000256" key="2">
    <source>
        <dbReference type="ARBA" id="ARBA00012513"/>
    </source>
</evidence>
<dbReference type="SUPFAM" id="SSF56112">
    <property type="entry name" value="Protein kinase-like (PK-like)"/>
    <property type="match status" value="1"/>
</dbReference>
<evidence type="ECO:0000256" key="4">
    <source>
        <dbReference type="ARBA" id="ARBA00022840"/>
    </source>
</evidence>
<accession>A0A851SMC3</accession>
<feature type="non-terminal residue" evidence="6">
    <location>
        <position position="250"/>
    </location>
</feature>
<protein>
    <recommendedName>
        <fullName evidence="2">non-specific serine/threonine protein kinase</fullName>
        <ecNumber evidence="2">2.7.11.1</ecNumber>
    </recommendedName>
</protein>
<dbReference type="PIRSF" id="PIRSF000654">
    <property type="entry name" value="Integrin-linked_kinase"/>
    <property type="match status" value="1"/>
</dbReference>
<dbReference type="Gene3D" id="1.10.510.10">
    <property type="entry name" value="Transferase(Phosphotransferase) domain 1"/>
    <property type="match status" value="1"/>
</dbReference>
<evidence type="ECO:0000256" key="1">
    <source>
        <dbReference type="ARBA" id="ARBA00008874"/>
    </source>
</evidence>
<dbReference type="EC" id="2.7.11.1" evidence="2"/>
<dbReference type="PANTHER" id="PTHR45832">
    <property type="entry name" value="SERINE/THREONINE-PROTEIN KINASE SAMKA-RELATED-RELATED"/>
    <property type="match status" value="1"/>
</dbReference>
<dbReference type="EMBL" id="WBNC01026689">
    <property type="protein sequence ID" value="NXD04520.1"/>
    <property type="molecule type" value="Genomic_DNA"/>
</dbReference>
<dbReference type="PROSITE" id="PS50011">
    <property type="entry name" value="PROTEIN_KINASE_DOM"/>
    <property type="match status" value="1"/>
</dbReference>
<feature type="non-terminal residue" evidence="6">
    <location>
        <position position="1"/>
    </location>
</feature>
<keyword evidence="6" id="KW-0418">Kinase</keyword>
<evidence type="ECO:0000259" key="5">
    <source>
        <dbReference type="PROSITE" id="PS50011"/>
    </source>
</evidence>
<dbReference type="AlphaFoldDB" id="A0A851SMC3"/>
<sequence>VAIKKINLRGLREKELKVNELMVLKLNQNPNLVNCLDSYLVGKQLWLVMEYMDGGTLRDVISKTYLCEDEMAAISRECLQGLEFLHLNHVIHGDVKSCNILLRSDGSVKLGDFGLFAQLSPEHSAHNSVVSTCGWMAPEVVTGHPYGPKVDIWSLGIVGIEMVEGEVPHWNGTPVQPQLLIGTGGRAKLQQPNLFSPLLRDFLSCCLQTDEARRCSAKELLQHPFVTSVEPDSSLVPLINAVKKKKEETR</sequence>
<dbReference type="PANTHER" id="PTHR45832:SF22">
    <property type="entry name" value="SERINE_THREONINE-PROTEIN KINASE SAMKA-RELATED"/>
    <property type="match status" value="1"/>
</dbReference>
<keyword evidence="3" id="KW-0547">Nucleotide-binding</keyword>
<evidence type="ECO:0000313" key="6">
    <source>
        <dbReference type="EMBL" id="NXD04520.1"/>
    </source>
</evidence>
<dbReference type="GO" id="GO:0005524">
    <property type="term" value="F:ATP binding"/>
    <property type="evidence" value="ECO:0007669"/>
    <property type="project" value="UniProtKB-KW"/>
</dbReference>
<organism evidence="6 7">
    <name type="scientific">Certhia familiaris</name>
    <name type="common">Eurasian treecreeper</name>
    <dbReference type="NCBI Taxonomy" id="73333"/>
    <lineage>
        <taxon>Eukaryota</taxon>
        <taxon>Metazoa</taxon>
        <taxon>Chordata</taxon>
        <taxon>Craniata</taxon>
        <taxon>Vertebrata</taxon>
        <taxon>Euteleostomi</taxon>
        <taxon>Archelosauria</taxon>
        <taxon>Archosauria</taxon>
        <taxon>Dinosauria</taxon>
        <taxon>Saurischia</taxon>
        <taxon>Theropoda</taxon>
        <taxon>Coelurosauria</taxon>
        <taxon>Aves</taxon>
        <taxon>Neognathae</taxon>
        <taxon>Neoaves</taxon>
        <taxon>Telluraves</taxon>
        <taxon>Australaves</taxon>
        <taxon>Passeriformes</taxon>
        <taxon>Certhiidae</taxon>
        <taxon>Certhiinae</taxon>
        <taxon>Certhia</taxon>
    </lineage>
</organism>
<dbReference type="SMART" id="SM00220">
    <property type="entry name" value="S_TKc"/>
    <property type="match status" value="1"/>
</dbReference>
<dbReference type="InterPro" id="IPR008271">
    <property type="entry name" value="Ser/Thr_kinase_AS"/>
</dbReference>
<gene>
    <name evidence="6" type="primary">Pak1_8</name>
    <name evidence="6" type="ORF">CERFAM_R08207</name>
</gene>
<keyword evidence="6" id="KW-0808">Transferase</keyword>
<dbReference type="InterPro" id="IPR051931">
    <property type="entry name" value="PAK3-like"/>
</dbReference>
<dbReference type="GO" id="GO:0004674">
    <property type="term" value="F:protein serine/threonine kinase activity"/>
    <property type="evidence" value="ECO:0007669"/>
    <property type="project" value="UniProtKB-EC"/>
</dbReference>
<dbReference type="Gene3D" id="3.30.200.20">
    <property type="entry name" value="Phosphorylase Kinase, domain 1"/>
    <property type="match status" value="1"/>
</dbReference>
<reference evidence="6" key="1">
    <citation type="submission" date="2019-09" db="EMBL/GenBank/DDBJ databases">
        <title>Bird 10,000 Genomes (B10K) Project - Family phase.</title>
        <authorList>
            <person name="Zhang G."/>
        </authorList>
    </citation>
    <scope>NUCLEOTIDE SEQUENCE</scope>
    <source>
        <strain evidence="6">OUT-0039</strain>
        <tissue evidence="6">Muscle</tissue>
    </source>
</reference>
<evidence type="ECO:0000313" key="7">
    <source>
        <dbReference type="Proteomes" id="UP000611277"/>
    </source>
</evidence>
<dbReference type="InterPro" id="IPR011009">
    <property type="entry name" value="Kinase-like_dom_sf"/>
</dbReference>